<organism evidence="1 2">
    <name type="scientific">Streptomyces phage FlowerPower</name>
    <dbReference type="NCBI Taxonomy" id="2182408"/>
    <lineage>
        <taxon>Viruses</taxon>
        <taxon>Duplodnaviria</taxon>
        <taxon>Heunggongvirae</taxon>
        <taxon>Uroviricota</taxon>
        <taxon>Caudoviricetes</taxon>
        <taxon>Beephvirinae</taxon>
        <taxon>Flowerpowervirus</taxon>
        <taxon>Flowerpowervirus flowerpower</taxon>
    </lineage>
</organism>
<keyword evidence="2" id="KW-1185">Reference proteome</keyword>
<accession>A0A2U8UNF1</accession>
<dbReference type="GeneID" id="55608344"/>
<evidence type="ECO:0000313" key="2">
    <source>
        <dbReference type="Proteomes" id="UP000247075"/>
    </source>
</evidence>
<dbReference type="Proteomes" id="UP000247075">
    <property type="component" value="Segment"/>
</dbReference>
<dbReference type="RefSeq" id="YP_009838117.1">
    <property type="nucleotide sequence ID" value="NC_048706.1"/>
</dbReference>
<reference evidence="1 2" key="1">
    <citation type="submission" date="2018-04" db="EMBL/GenBank/DDBJ databases">
        <authorList>
            <person name="Richter O.R."/>
            <person name="Sprando J."/>
            <person name="Abi J.R."/>
            <person name="Abidin Z.U."/>
            <person name="Aboumatar N."/>
            <person name="Aguilar F.A."/>
            <person name="Ahmed M."/>
            <person name="Aklilu M."/>
            <person name="Ali S.Z."/>
            <person name="Araia S."/>
            <person name="Asbury H."/>
            <person name="Atkinson A.N."/>
            <person name="Azam A.M."/>
            <person name="Bell J.L."/>
            <person name="Bhagat S."/>
            <person name="Bhatti J.A."/>
            <person name="Bhavsar J."/>
            <person name="Blocker D."/>
            <person name="Bonhomme B."/>
            <person name="Buker C.Y."/>
            <person name="Burnett T.D."/>
            <person name="Campbell R.L."/>
            <person name="Campbell S.M."/>
            <person name="Carinugan C.L."/>
            <person name="Chan P.R."/>
            <person name="Chen S."/>
            <person name="Dahne M."/>
            <person name="Dang V.Q."/>
            <person name="Ding J.R."/>
            <person name="Dunn G.L."/>
            <person name="Flores O.S."/>
            <person name="Frank D.N."/>
            <person name="Gonzalez N."/>
            <person name="Goryunova E."/>
            <person name="Hoang T."/>
            <person name="Hollenhorst D."/>
            <person name="Hora A.B."/>
            <person name="Hutchison A.S."/>
            <person name="Huynh A."/>
            <person name="Jani A."/>
            <person name="Jawed T."/>
            <person name="Jeffries M.J."/>
            <person name="Jian G.M."/>
            <person name="Joshi C."/>
            <person name="Kallab S."/>
            <person name="Kang L."/>
            <person name="Khan A."/>
            <person name="Klontz C.M."/>
            <person name="Koert M."/>
            <person name="Lagasca A."/>
            <person name="Lakhani A."/>
            <person name="Larsen A."/>
            <person name="Le A."/>
            <person name="Lee D.Y."/>
            <person name="Lembirik S."/>
            <person name="Lenus S."/>
            <person name="Lesniewski A.M."/>
            <person name="Lu W."/>
            <person name="Mamarakhimova Z."/>
            <person name="Mason S."/>
            <person name="Mathew L.K."/>
            <person name="Mattson C.L."/>
            <person name="Mian U.H."/>
            <person name="Morcos G.S."/>
            <person name="Muhler C.W."/>
            <person name="Naeem N.-U.-A."/>
            <person name="Namagiri S."/>
            <person name="Nassehi T."/>
            <person name="Nazarian M."/>
            <person name="Neal R.A."/>
            <person name="Negash K."/>
            <person name="Ngaleu B.J."/>
            <person name="Nguyen B.T."/>
            <person name="Nguyen K.V."/>
            <person name="Odili J.C."/>
            <person name="Ogletree A."/>
            <person name="Okojie E."/>
            <person name="Olajide T.E."/>
            <person name="Onwukwe C.S."/>
            <person name="Ozako O."/>
            <person name="Pakala M."/>
            <person name="Patel P."/>
            <person name="Patel H.J."/>
            <person name="Patel R."/>
            <person name="Paudel H."/>
            <person name="Pikounis A.J."/>
            <person name="Qazi M.A."/>
            <person name="Quiroz J.N."/>
            <person name="Ramachandran P.N."/>
            <person name="Rashford R.L."/>
            <person name="Rivera J."/>
            <person name="Romero F.D."/>
            <person name="Saba P.A."/>
            <person name="Sabu R.L."/>
            <person name="Saeed O.S."/>
            <person name="Saraf S."/>
            <person name="Scarano A.L."/>
            <person name="Sciandra C."/>
            <person name="Shakarov P."/>
            <person name="Sharma A."/>
            <person name="Singh K."/>
            <person name="Singh S."/>
            <person name="Spindler S.E."/>
            <person name="Szymanik K.H."/>
            <person name="Tahir M."/>
            <person name="Tchuinte L.U."/>
            <person name="Thakkar V."/>
            <person name="Tombo Z.B."/>
            <person name="Touma A."/>
            <person name="Tran J.N."/>
            <person name="Tran N."/>
            <person name="Truong D.H."/>
            <person name="Turner M.D."/>
            <person name="Vidmar M."/>
            <person name="Vuong K."/>
            <person name="Wilson B."/>
            <person name="Xie C.L."/>
            <person name="Yasinova A.G."/>
            <person name="Yu A.M."/>
            <person name="Zolnerowich N."/>
            <person name="Cortez R."/>
            <person name="Greis H.L."/>
            <person name="Lee M."/>
            <person name="Mantzavinos A."/>
            <person name="Mohamed I.R."/>
            <person name="Patel P."/>
            <person name="Puglisi K.M."/>
            <person name="Bhattacharya M."/>
            <person name="Correa-Mendez M."/>
            <person name="Fabian M."/>
            <person name="Reger N."/>
            <person name="Tran K."/>
            <person name="Erill I."/>
            <person name="Caruso S.M."/>
            <person name="Garlena R.A."/>
            <person name="Russell D.A."/>
            <person name="Pope W.H."/>
            <person name="Jacobs-Sera D."/>
            <person name="Hatfull G.F."/>
        </authorList>
    </citation>
    <scope>NUCLEOTIDE SEQUENCE [LARGE SCALE GENOMIC DNA]</scope>
</reference>
<protein>
    <submittedName>
        <fullName evidence="1">Uncharacterized protein</fullName>
    </submittedName>
</protein>
<gene>
    <name evidence="1" type="primary">81</name>
    <name evidence="1" type="ORF">SEA_FLOWERPOWER_81</name>
</gene>
<dbReference type="KEGG" id="vg:55608344"/>
<proteinExistence type="predicted"/>
<dbReference type="EMBL" id="MH155868">
    <property type="protein sequence ID" value="AWN05162.1"/>
    <property type="molecule type" value="Genomic_DNA"/>
</dbReference>
<evidence type="ECO:0000313" key="1">
    <source>
        <dbReference type="EMBL" id="AWN05162.1"/>
    </source>
</evidence>
<name>A0A2U8UNF1_9CAUD</name>
<sequence>MTVKKHAGNFTNGTIVGYTSYSGTQLYAYKLVQEVWVSAIGEYRWIAQYGKVTLSENKFVPDNDGKTFYVFTDQEIKDGYPEVWTKDPEYKKGDILEAKSPGGKRVVLLYVSNSQVERLTPTDGGLGDKGWGSLAHYQGELTDFKVLKTSLGETRFSDI</sequence>